<sequence length="114" mass="12623">MCLIHPIVKGKKIDFGTIIHQEIVDCIARKTGILVFPSLVMLLCQQKGIVPRDGEEVLENKGQINEASIGRMTHGKDMAILKEAETKGTVVEKEVVAIEEEAIAKKEEVVEDEK</sequence>
<protein>
    <submittedName>
        <fullName evidence="1">Uncharacterized protein</fullName>
    </submittedName>
</protein>
<reference evidence="1 2" key="1">
    <citation type="submission" date="2023-03" db="EMBL/GenBank/DDBJ databases">
        <title>WGS of Gossypium arboreum.</title>
        <authorList>
            <person name="Yu D."/>
        </authorList>
    </citation>
    <scope>NUCLEOTIDE SEQUENCE [LARGE SCALE GENOMIC DNA]</scope>
    <source>
        <tissue evidence="1">Leaf</tissue>
    </source>
</reference>
<gene>
    <name evidence="1" type="ORF">PVK06_002074</name>
</gene>
<accession>A0ABR0R3R8</accession>
<name>A0ABR0R3R8_GOSAR</name>
<keyword evidence="2" id="KW-1185">Reference proteome</keyword>
<comment type="caution">
    <text evidence="1">The sequence shown here is derived from an EMBL/GenBank/DDBJ whole genome shotgun (WGS) entry which is preliminary data.</text>
</comment>
<organism evidence="1 2">
    <name type="scientific">Gossypium arboreum</name>
    <name type="common">Tree cotton</name>
    <name type="synonym">Gossypium nanking</name>
    <dbReference type="NCBI Taxonomy" id="29729"/>
    <lineage>
        <taxon>Eukaryota</taxon>
        <taxon>Viridiplantae</taxon>
        <taxon>Streptophyta</taxon>
        <taxon>Embryophyta</taxon>
        <taxon>Tracheophyta</taxon>
        <taxon>Spermatophyta</taxon>
        <taxon>Magnoliopsida</taxon>
        <taxon>eudicotyledons</taxon>
        <taxon>Gunneridae</taxon>
        <taxon>Pentapetalae</taxon>
        <taxon>rosids</taxon>
        <taxon>malvids</taxon>
        <taxon>Malvales</taxon>
        <taxon>Malvaceae</taxon>
        <taxon>Malvoideae</taxon>
        <taxon>Gossypium</taxon>
    </lineage>
</organism>
<evidence type="ECO:0000313" key="2">
    <source>
        <dbReference type="Proteomes" id="UP001358586"/>
    </source>
</evidence>
<evidence type="ECO:0000313" key="1">
    <source>
        <dbReference type="EMBL" id="KAK5845841.1"/>
    </source>
</evidence>
<dbReference type="EMBL" id="JARKNE010000001">
    <property type="protein sequence ID" value="KAK5845841.1"/>
    <property type="molecule type" value="Genomic_DNA"/>
</dbReference>
<proteinExistence type="predicted"/>
<dbReference type="Proteomes" id="UP001358586">
    <property type="component" value="Chromosome 1"/>
</dbReference>